<evidence type="ECO:0000256" key="4">
    <source>
        <dbReference type="ARBA" id="ARBA00023004"/>
    </source>
</evidence>
<name>A0A7X4GFE2_9SPHN</name>
<gene>
    <name evidence="8" type="ORF">GR702_07585</name>
</gene>
<keyword evidence="2" id="KW-0223">Dioxygenase</keyword>
<dbReference type="RefSeq" id="WP_160985360.1">
    <property type="nucleotide sequence ID" value="NZ_WVTD01000004.1"/>
</dbReference>
<dbReference type="Gene3D" id="3.10.180.50">
    <property type="match status" value="1"/>
</dbReference>
<keyword evidence="4" id="KW-0408">Iron</keyword>
<dbReference type="GO" id="GO:0051213">
    <property type="term" value="F:dioxygenase activity"/>
    <property type="evidence" value="ECO:0007669"/>
    <property type="project" value="UniProtKB-KW"/>
</dbReference>
<dbReference type="InterPro" id="IPR009770">
    <property type="entry name" value="HGLS"/>
</dbReference>
<dbReference type="EMBL" id="WVTD01000004">
    <property type="protein sequence ID" value="MYL97635.1"/>
    <property type="molecule type" value="Genomic_DNA"/>
</dbReference>
<dbReference type="Pfam" id="PF07063">
    <property type="entry name" value="HGLS"/>
    <property type="match status" value="1"/>
</dbReference>
<comment type="cofactor">
    <cofactor evidence="1">
        <name>Fe(2+)</name>
        <dbReference type="ChEBI" id="CHEBI:29033"/>
    </cofactor>
</comment>
<evidence type="ECO:0000256" key="7">
    <source>
        <dbReference type="ARBA" id="ARBA00035045"/>
    </source>
</evidence>
<dbReference type="AlphaFoldDB" id="A0A7X4GFE2"/>
<comment type="similarity">
    <text evidence="5">Belongs to the 2-oxoadipate dioxygenase/decarboxylase family.</text>
</comment>
<keyword evidence="3" id="KW-0560">Oxidoreductase</keyword>
<dbReference type="PANTHER" id="PTHR31136:SF5">
    <property type="entry name" value="2-OXOADIPATE DIOXYGENASE_DECARBOXYLASE, CHLOROPLASTIC"/>
    <property type="match status" value="1"/>
</dbReference>
<accession>A0A7X4GFE2</accession>
<organism evidence="8 9">
    <name type="scientific">Novosphingobium silvae</name>
    <dbReference type="NCBI Taxonomy" id="2692619"/>
    <lineage>
        <taxon>Bacteria</taxon>
        <taxon>Pseudomonadati</taxon>
        <taxon>Pseudomonadota</taxon>
        <taxon>Alphaproteobacteria</taxon>
        <taxon>Sphingomonadales</taxon>
        <taxon>Sphingomonadaceae</taxon>
        <taxon>Novosphingobium</taxon>
    </lineage>
</organism>
<protein>
    <recommendedName>
        <fullName evidence="6">2-oxoadipate dioxygenase/decarboxylase</fullName>
        <ecNumber evidence="6">1.13.11.93</ecNumber>
    </recommendedName>
    <alternativeName>
        <fullName evidence="7">2-hydroxyglutarate synthase</fullName>
    </alternativeName>
</protein>
<evidence type="ECO:0000256" key="2">
    <source>
        <dbReference type="ARBA" id="ARBA00022964"/>
    </source>
</evidence>
<dbReference type="SMART" id="SM01150">
    <property type="entry name" value="DUF1338"/>
    <property type="match status" value="1"/>
</dbReference>
<proteinExistence type="inferred from homology"/>
<evidence type="ECO:0000256" key="1">
    <source>
        <dbReference type="ARBA" id="ARBA00001954"/>
    </source>
</evidence>
<dbReference type="PANTHER" id="PTHR31136">
    <property type="entry name" value="DUF1338 DOMAIN-CONTAINING PROTEIN"/>
    <property type="match status" value="1"/>
</dbReference>
<dbReference type="Proteomes" id="UP000465810">
    <property type="component" value="Unassembled WGS sequence"/>
</dbReference>
<comment type="caution">
    <text evidence="8">The sequence shown here is derived from an EMBL/GenBank/DDBJ whole genome shotgun (WGS) entry which is preliminary data.</text>
</comment>
<evidence type="ECO:0000313" key="9">
    <source>
        <dbReference type="Proteomes" id="UP000465810"/>
    </source>
</evidence>
<dbReference type="EC" id="1.13.11.93" evidence="6"/>
<evidence type="ECO:0000256" key="6">
    <source>
        <dbReference type="ARBA" id="ARBA00035023"/>
    </source>
</evidence>
<keyword evidence="9" id="KW-1185">Reference proteome</keyword>
<evidence type="ECO:0000256" key="3">
    <source>
        <dbReference type="ARBA" id="ARBA00023002"/>
    </source>
</evidence>
<evidence type="ECO:0000256" key="5">
    <source>
        <dbReference type="ARBA" id="ARBA00035013"/>
    </source>
</evidence>
<reference evidence="8 9" key="1">
    <citation type="submission" date="2019-12" db="EMBL/GenBank/DDBJ databases">
        <authorList>
            <person name="Feng G."/>
            <person name="Zhu H."/>
        </authorList>
    </citation>
    <scope>NUCLEOTIDE SEQUENCE [LARGE SCALE GENOMIC DNA]</scope>
    <source>
        <strain evidence="8 9">FGD1</strain>
    </source>
</reference>
<evidence type="ECO:0000313" key="8">
    <source>
        <dbReference type="EMBL" id="MYL97635.1"/>
    </source>
</evidence>
<sequence>MASASRSPAESLRTIHELLSPLVGRERALQVLSTLSIAPELGRAFAGGTGRASRAQVAMALNAALFLDLLERVPTAARYVEDMRGGAFGPAGEAPEGAIVFDHGALRTIDGPTGALPRGHEAFLRFLAPLGYEVRGLYPLPALTMTGRALVQADLPEAVPQFFVSELHVDQLAPAAQAAAEAIFGSSTDPLGEPERRALDAIAREGDCTVEDGVTILRGALRAFDRQHPVPALDDYQALLAHSKEGAWIATEGNAFNHATTRVPDVVSHAEELKAAGYPLKPSVEISRNGRVRQTAILADKVARPFRLADGSETMLEVPGSFYEFISRDVDPGTGTLDLTFDSGNATGIFAVTRGA</sequence>